<reference evidence="1 2" key="1">
    <citation type="submission" date="2021-03" db="EMBL/GenBank/DDBJ databases">
        <title>Fibrella sp. HMF5405 genome sequencing and assembly.</title>
        <authorList>
            <person name="Kang H."/>
            <person name="Kim H."/>
            <person name="Bae S."/>
            <person name="Joh K."/>
        </authorList>
    </citation>
    <scope>NUCLEOTIDE SEQUENCE [LARGE SCALE GENOMIC DNA]</scope>
    <source>
        <strain evidence="1 2">HMF5405</strain>
    </source>
</reference>
<proteinExistence type="predicted"/>
<organism evidence="1 2">
    <name type="scientific">Fibrella forsythiae</name>
    <dbReference type="NCBI Taxonomy" id="2817061"/>
    <lineage>
        <taxon>Bacteria</taxon>
        <taxon>Pseudomonadati</taxon>
        <taxon>Bacteroidota</taxon>
        <taxon>Cytophagia</taxon>
        <taxon>Cytophagales</taxon>
        <taxon>Spirosomataceae</taxon>
        <taxon>Fibrella</taxon>
    </lineage>
</organism>
<dbReference type="RefSeq" id="WP_207330495.1">
    <property type="nucleotide sequence ID" value="NZ_JAFMYW010000005.1"/>
</dbReference>
<evidence type="ECO:0000313" key="1">
    <source>
        <dbReference type="EMBL" id="MBO0950554.1"/>
    </source>
</evidence>
<dbReference type="InterPro" id="IPR025324">
    <property type="entry name" value="DUF4230"/>
</dbReference>
<accession>A0ABS3JKM3</accession>
<evidence type="ECO:0000313" key="2">
    <source>
        <dbReference type="Proteomes" id="UP000664628"/>
    </source>
</evidence>
<sequence>MNRLIRLGLLGLLVVGLLTVWEQVRTAPWLSRFTRQPDQTSHSVVLERITALGKLELVRYTFKDIVEHEQVNMLLPNSRAVLIVEGEAVGCIDLTRLKATDIDTNGDSLIVQLPAPELCTWKINHDRSRVYDTNYTFLNEAQLVSDAYRQAERQVRASATQSGIMDQTRRNAVSLLQPMLTQLVGKPVGIRVKP</sequence>
<gene>
    <name evidence="1" type="ORF">J2I46_18300</name>
</gene>
<dbReference type="Pfam" id="PF14014">
    <property type="entry name" value="DUF4230"/>
    <property type="match status" value="1"/>
</dbReference>
<dbReference type="Proteomes" id="UP000664628">
    <property type="component" value="Unassembled WGS sequence"/>
</dbReference>
<comment type="caution">
    <text evidence="1">The sequence shown here is derived from an EMBL/GenBank/DDBJ whole genome shotgun (WGS) entry which is preliminary data.</text>
</comment>
<dbReference type="EMBL" id="JAFMYW010000005">
    <property type="protein sequence ID" value="MBO0950554.1"/>
    <property type="molecule type" value="Genomic_DNA"/>
</dbReference>
<protein>
    <submittedName>
        <fullName evidence="1">DUF4230 domain-containing protein</fullName>
    </submittedName>
</protein>
<name>A0ABS3JKM3_9BACT</name>
<keyword evidence="2" id="KW-1185">Reference proteome</keyword>